<protein>
    <submittedName>
        <fullName evidence="2">Nucleoside triphosphate hydrolase</fullName>
    </submittedName>
</protein>
<dbReference type="AlphaFoldDB" id="X7ENA1"/>
<dbReference type="InterPro" id="IPR003593">
    <property type="entry name" value="AAA+_ATPase"/>
</dbReference>
<proteinExistence type="predicted"/>
<dbReference type="GO" id="GO:0016301">
    <property type="term" value="F:kinase activity"/>
    <property type="evidence" value="ECO:0007669"/>
    <property type="project" value="InterPro"/>
</dbReference>
<reference evidence="2 3" key="1">
    <citation type="submission" date="2014-01" db="EMBL/GenBank/DDBJ databases">
        <title>Roseivivax halodurans JCM 10272 Genome Sequencing.</title>
        <authorList>
            <person name="Lai Q."/>
            <person name="Li G."/>
            <person name="Shao Z."/>
        </authorList>
    </citation>
    <scope>NUCLEOTIDE SEQUENCE [LARGE SCALE GENOMIC DNA]</scope>
    <source>
        <strain evidence="2 3">JCM 10272</strain>
    </source>
</reference>
<dbReference type="EMBL" id="JALZ01000001">
    <property type="protein sequence ID" value="ETX16676.1"/>
    <property type="molecule type" value="Genomic_DNA"/>
</dbReference>
<keyword evidence="3" id="KW-1185">Reference proteome</keyword>
<name>X7ENA1_9RHOB</name>
<dbReference type="eggNOG" id="COG0572">
    <property type="taxonomic scope" value="Bacteria"/>
</dbReference>
<dbReference type="RefSeq" id="WP_037257945.1">
    <property type="nucleotide sequence ID" value="NZ_JALZ01000001.1"/>
</dbReference>
<dbReference type="Gene3D" id="3.40.50.300">
    <property type="entry name" value="P-loop containing nucleotide triphosphate hydrolases"/>
    <property type="match status" value="1"/>
</dbReference>
<evidence type="ECO:0000313" key="3">
    <source>
        <dbReference type="Proteomes" id="UP000022447"/>
    </source>
</evidence>
<dbReference type="PATRIC" id="fig|1449350.3.peg.464"/>
<dbReference type="NCBIfam" id="NF006746">
    <property type="entry name" value="PRK09270.1-5"/>
    <property type="match status" value="1"/>
</dbReference>
<dbReference type="Proteomes" id="UP000022447">
    <property type="component" value="Unassembled WGS sequence"/>
</dbReference>
<evidence type="ECO:0000259" key="1">
    <source>
        <dbReference type="SMART" id="SM00382"/>
    </source>
</evidence>
<dbReference type="STRING" id="1449350.OCH239_02295"/>
<dbReference type="GO" id="GO:0005524">
    <property type="term" value="F:ATP binding"/>
    <property type="evidence" value="ECO:0007669"/>
    <property type="project" value="InterPro"/>
</dbReference>
<feature type="domain" description="AAA+ ATPase" evidence="1">
    <location>
        <begin position="20"/>
        <end position="182"/>
    </location>
</feature>
<dbReference type="SMART" id="SM00382">
    <property type="entry name" value="AAA"/>
    <property type="match status" value="1"/>
</dbReference>
<dbReference type="SUPFAM" id="SSF52540">
    <property type="entry name" value="P-loop containing nucleoside triphosphate hydrolases"/>
    <property type="match status" value="1"/>
</dbReference>
<dbReference type="InterPro" id="IPR006083">
    <property type="entry name" value="PRK/URK"/>
</dbReference>
<dbReference type="OrthoDB" id="1550976at2"/>
<dbReference type="GO" id="GO:0016787">
    <property type="term" value="F:hydrolase activity"/>
    <property type="evidence" value="ECO:0007669"/>
    <property type="project" value="UniProtKB-KW"/>
</dbReference>
<gene>
    <name evidence="2" type="ORF">OCH239_02295</name>
</gene>
<organism evidence="2 3">
    <name type="scientific">Roseivivax halodurans JCM 10272</name>
    <dbReference type="NCBI Taxonomy" id="1449350"/>
    <lineage>
        <taxon>Bacteria</taxon>
        <taxon>Pseudomonadati</taxon>
        <taxon>Pseudomonadota</taxon>
        <taxon>Alphaproteobacteria</taxon>
        <taxon>Rhodobacterales</taxon>
        <taxon>Roseobacteraceae</taxon>
        <taxon>Roseivivax</taxon>
    </lineage>
</organism>
<keyword evidence="2" id="KW-0378">Hydrolase</keyword>
<dbReference type="PANTHER" id="PTHR10285">
    <property type="entry name" value="URIDINE KINASE"/>
    <property type="match status" value="1"/>
</dbReference>
<dbReference type="InterPro" id="IPR027417">
    <property type="entry name" value="P-loop_NTPase"/>
</dbReference>
<accession>X7ENA1</accession>
<comment type="caution">
    <text evidence="2">The sequence shown here is derived from an EMBL/GenBank/DDBJ whole genome shotgun (WGS) entry which is preliminary data.</text>
</comment>
<dbReference type="Pfam" id="PF00485">
    <property type="entry name" value="PRK"/>
    <property type="match status" value="1"/>
</dbReference>
<evidence type="ECO:0000313" key="2">
    <source>
        <dbReference type="EMBL" id="ETX16676.1"/>
    </source>
</evidence>
<sequence>MTETLSQDDLAARLSDLPPRRQLVAIVGAPGSGKSTTAERLAATINSDRPGRASILAMDGYHYDDLLLEDRGWRARKGAPHTFDVGGLAHMIGRLRENADDEIAVPVFDRKIEIARAGARTIPKTVEIVLVEGNYLLLDERPWDRLAPLFDLTVLIDVPEDILRARLVERWTGHGLAEPEIHSKLEDNDLPNGRLVATRSRKPDIRLRQD</sequence>